<dbReference type="Pfam" id="PF05057">
    <property type="entry name" value="DUF676"/>
    <property type="match status" value="1"/>
</dbReference>
<keyword evidence="5" id="KW-1185">Reference proteome</keyword>
<dbReference type="STRING" id="683960.A0A1E3P160"/>
<dbReference type="AlphaFoldDB" id="A0A1E3P160"/>
<sequence length="645" mass="73310">MSESDILYRSKRSVKVGQLERYVITYEPEEQEISKLSLKSLWLKVRNIESLPMRAAFLMGPYILYVDVRTEDYHHSKSTFVTADQPKYEPNLSPGQSFNAELSLHNIKKKYVWIVDVVSQILFNASTDVGFELLIGRNLDSLSLKCEKLGSFNSQLTVNRKDTLDLWNLPRPMPNKDIHLVVLTHGLHSNVEADMYYIKEQLDKNAEVTGENLLVKGFPGNTCKTEKGVKYLGSRVAEYIVNELYTEDVKKISFVGHSLGGLVQTFAIAYIEMNFPWFFEKVTPVNFITLAAPLLGIVTDNPAYIKAALSVGIVGKTGQDLGLQVTQGKEPLLKLLPTGPTHKILKKFHNRTVYANSVNDGIVPLYTSALLYLDWKGLTKVANAQRTFINPFQKAMSLLAPNAQAMKSFPKTSMIESAASLLLPPLPPLKYIIDPGSRPNVIIHDRVYTEADIPPKIKRKKTFMQTLDPNTKFEELEEDIAREWHNGMSWRKVLVHLQPDSHNNIVVRRRFANAYGWNVIDHLVENHFTETELDLVNNSEGDELKSLLDRNDIQKDNKEIDLSDMKMSKDTLSPDHEWVNSKNEESFFDAGATGFITNFNEMFENFKNWNMGIGALGVDSTVSDEQNLVDRTTKEDFDPVMENYY</sequence>
<proteinExistence type="inferred from homology"/>
<gene>
    <name evidence="4" type="ORF">WICANDRAFT_84420</name>
</gene>
<dbReference type="PANTHER" id="PTHR12482">
    <property type="entry name" value="LIPASE ROG1-RELATED-RELATED"/>
    <property type="match status" value="1"/>
</dbReference>
<evidence type="ECO:0000313" key="5">
    <source>
        <dbReference type="Proteomes" id="UP000094112"/>
    </source>
</evidence>
<dbReference type="RefSeq" id="XP_019037859.1">
    <property type="nucleotide sequence ID" value="XM_019185708.1"/>
</dbReference>
<protein>
    <recommendedName>
        <fullName evidence="3">DUF676 domain-containing protein</fullName>
    </recommendedName>
</protein>
<dbReference type="Proteomes" id="UP000094112">
    <property type="component" value="Unassembled WGS sequence"/>
</dbReference>
<reference evidence="4 5" key="1">
    <citation type="journal article" date="2016" name="Proc. Natl. Acad. Sci. U.S.A.">
        <title>Comparative genomics of biotechnologically important yeasts.</title>
        <authorList>
            <person name="Riley R."/>
            <person name="Haridas S."/>
            <person name="Wolfe K.H."/>
            <person name="Lopes M.R."/>
            <person name="Hittinger C.T."/>
            <person name="Goeker M."/>
            <person name="Salamov A.A."/>
            <person name="Wisecaver J.H."/>
            <person name="Long T.M."/>
            <person name="Calvey C.H."/>
            <person name="Aerts A.L."/>
            <person name="Barry K.W."/>
            <person name="Choi C."/>
            <person name="Clum A."/>
            <person name="Coughlan A.Y."/>
            <person name="Deshpande S."/>
            <person name="Douglass A.P."/>
            <person name="Hanson S.J."/>
            <person name="Klenk H.-P."/>
            <person name="LaButti K.M."/>
            <person name="Lapidus A."/>
            <person name="Lindquist E.A."/>
            <person name="Lipzen A.M."/>
            <person name="Meier-Kolthoff J.P."/>
            <person name="Ohm R.A."/>
            <person name="Otillar R.P."/>
            <person name="Pangilinan J.L."/>
            <person name="Peng Y."/>
            <person name="Rokas A."/>
            <person name="Rosa C.A."/>
            <person name="Scheuner C."/>
            <person name="Sibirny A.A."/>
            <person name="Slot J.C."/>
            <person name="Stielow J.B."/>
            <person name="Sun H."/>
            <person name="Kurtzman C.P."/>
            <person name="Blackwell M."/>
            <person name="Grigoriev I.V."/>
            <person name="Jeffries T.W."/>
        </authorList>
    </citation>
    <scope>NUCLEOTIDE SEQUENCE [LARGE SCALE GENOMIC DNA]</scope>
    <source>
        <strain evidence="5">ATCC 58044 / CBS 1984 / NCYC 433 / NRRL Y-366-8</strain>
    </source>
</reference>
<dbReference type="OrthoDB" id="5368485at2759"/>
<name>A0A1E3P160_WICAA</name>
<organism evidence="4 5">
    <name type="scientific">Wickerhamomyces anomalus (strain ATCC 58044 / CBS 1984 / NCYC 433 / NRRL Y-366-8)</name>
    <name type="common">Yeast</name>
    <name type="synonym">Hansenula anomala</name>
    <dbReference type="NCBI Taxonomy" id="683960"/>
    <lineage>
        <taxon>Eukaryota</taxon>
        <taxon>Fungi</taxon>
        <taxon>Dikarya</taxon>
        <taxon>Ascomycota</taxon>
        <taxon>Saccharomycotina</taxon>
        <taxon>Saccharomycetes</taxon>
        <taxon>Phaffomycetales</taxon>
        <taxon>Wickerhamomycetaceae</taxon>
        <taxon>Wickerhamomyces</taxon>
    </lineage>
</organism>
<dbReference type="PANTHER" id="PTHR12482:SF62">
    <property type="entry name" value="LIPASE ROG1-RELATED"/>
    <property type="match status" value="1"/>
</dbReference>
<dbReference type="InterPro" id="IPR029058">
    <property type="entry name" value="AB_hydrolase_fold"/>
</dbReference>
<dbReference type="GeneID" id="30202954"/>
<dbReference type="Gene3D" id="3.40.50.1820">
    <property type="entry name" value="alpha/beta hydrolase"/>
    <property type="match status" value="1"/>
</dbReference>
<dbReference type="EMBL" id="KV454211">
    <property type="protein sequence ID" value="ODQ58652.1"/>
    <property type="molecule type" value="Genomic_DNA"/>
</dbReference>
<feature type="domain" description="DUF676" evidence="3">
    <location>
        <begin position="175"/>
        <end position="367"/>
    </location>
</feature>
<dbReference type="InterPro" id="IPR044294">
    <property type="entry name" value="Lipase-like"/>
</dbReference>
<dbReference type="GO" id="GO:0016042">
    <property type="term" value="P:lipid catabolic process"/>
    <property type="evidence" value="ECO:0007669"/>
    <property type="project" value="UniProtKB-KW"/>
</dbReference>
<dbReference type="GO" id="GO:0047372">
    <property type="term" value="F:monoacylglycerol lipase activity"/>
    <property type="evidence" value="ECO:0007669"/>
    <property type="project" value="TreeGrafter"/>
</dbReference>
<dbReference type="InterPro" id="IPR007751">
    <property type="entry name" value="DUF676_lipase-like"/>
</dbReference>
<dbReference type="PIRSF" id="PIRSF005412">
    <property type="entry name" value="UCP005412_abhydr"/>
    <property type="match status" value="1"/>
</dbReference>
<evidence type="ECO:0000313" key="4">
    <source>
        <dbReference type="EMBL" id="ODQ58652.1"/>
    </source>
</evidence>
<evidence type="ECO:0000259" key="3">
    <source>
        <dbReference type="Pfam" id="PF05057"/>
    </source>
</evidence>
<evidence type="ECO:0000256" key="2">
    <source>
        <dbReference type="ARBA" id="ARBA00022963"/>
    </source>
</evidence>
<keyword evidence="2" id="KW-0442">Lipid degradation</keyword>
<dbReference type="InterPro" id="IPR016445">
    <property type="entry name" value="Rog1_fam"/>
</dbReference>
<evidence type="ECO:0000256" key="1">
    <source>
        <dbReference type="ARBA" id="ARBA00007920"/>
    </source>
</evidence>
<dbReference type="SUPFAM" id="SSF53474">
    <property type="entry name" value="alpha/beta-Hydrolases"/>
    <property type="match status" value="1"/>
</dbReference>
<accession>A0A1E3P160</accession>
<comment type="similarity">
    <text evidence="1">Belongs to the putative lipase ROG1 family.</text>
</comment>
<keyword evidence="2" id="KW-0443">Lipid metabolism</keyword>